<name>A0A543AS55_9ACTN</name>
<proteinExistence type="predicted"/>
<reference evidence="1 2" key="1">
    <citation type="submission" date="2019-06" db="EMBL/GenBank/DDBJ databases">
        <title>Sequencing the genomes of 1000 actinobacteria strains.</title>
        <authorList>
            <person name="Klenk H.-P."/>
        </authorList>
    </citation>
    <scope>NUCLEOTIDE SEQUENCE [LARGE SCALE GENOMIC DNA]</scope>
    <source>
        <strain evidence="1 2">DSM 45928</strain>
    </source>
</reference>
<sequence>MVIEDDIVTWTDNGTQRRGHVIRSTPRRQIALVEPTDTPGPTATLKLGFAALTVHRDWDRHFIIGTDIRTWKLHGQLQPRHGLIEAFPEGKITPAFRIRLDGDDLTQYLAAPEQVITTITEERGFAITKRGLAREDLPHDIELSHRITGHAYPRQQ</sequence>
<comment type="caution">
    <text evidence="1">The sequence shown here is derived from an EMBL/GenBank/DDBJ whole genome shotgun (WGS) entry which is preliminary data.</text>
</comment>
<dbReference type="Proteomes" id="UP000317043">
    <property type="component" value="Unassembled WGS sequence"/>
</dbReference>
<organism evidence="1 2">
    <name type="scientific">Stackebrandtia endophytica</name>
    <dbReference type="NCBI Taxonomy" id="1496996"/>
    <lineage>
        <taxon>Bacteria</taxon>
        <taxon>Bacillati</taxon>
        <taxon>Actinomycetota</taxon>
        <taxon>Actinomycetes</taxon>
        <taxon>Glycomycetales</taxon>
        <taxon>Glycomycetaceae</taxon>
        <taxon>Stackebrandtia</taxon>
    </lineage>
</organism>
<accession>A0A543AS55</accession>
<dbReference type="RefSeq" id="WP_142035204.1">
    <property type="nucleotide sequence ID" value="NZ_JBHTGS010000001.1"/>
</dbReference>
<protein>
    <submittedName>
        <fullName evidence="1">Uncharacterized protein</fullName>
    </submittedName>
</protein>
<evidence type="ECO:0000313" key="2">
    <source>
        <dbReference type="Proteomes" id="UP000317043"/>
    </source>
</evidence>
<dbReference type="InParanoid" id="A0A543AS55"/>
<keyword evidence="2" id="KW-1185">Reference proteome</keyword>
<dbReference type="EMBL" id="VFOW01000001">
    <property type="protein sequence ID" value="TQL75386.1"/>
    <property type="molecule type" value="Genomic_DNA"/>
</dbReference>
<evidence type="ECO:0000313" key="1">
    <source>
        <dbReference type="EMBL" id="TQL75386.1"/>
    </source>
</evidence>
<gene>
    <name evidence="1" type="ORF">FB566_0887</name>
</gene>
<dbReference type="AlphaFoldDB" id="A0A543AS55"/>